<evidence type="ECO:0000313" key="1">
    <source>
        <dbReference type="EMBL" id="CAG5122694.1"/>
    </source>
</evidence>
<proteinExistence type="predicted"/>
<dbReference type="Proteomes" id="UP000678393">
    <property type="component" value="Unassembled WGS sequence"/>
</dbReference>
<comment type="caution">
    <text evidence="1">The sequence shown here is derived from an EMBL/GenBank/DDBJ whole genome shotgun (WGS) entry which is preliminary data.</text>
</comment>
<sequence>GCRITDWRYCNKPPPTQVHGACGCSSKKVMTSGVWQYRFYLLINPVTTDYIGSQFMCQLHTVKDSRQMEVVSFTRWPDRIMYTCKNTSFVFDWEFSPIRESILSRFHIIRISWTAAGKGSVRYLGTYHMSDDGK</sequence>
<evidence type="ECO:0000313" key="2">
    <source>
        <dbReference type="Proteomes" id="UP000678393"/>
    </source>
</evidence>
<organism evidence="1 2">
    <name type="scientific">Candidula unifasciata</name>
    <dbReference type="NCBI Taxonomy" id="100452"/>
    <lineage>
        <taxon>Eukaryota</taxon>
        <taxon>Metazoa</taxon>
        <taxon>Spiralia</taxon>
        <taxon>Lophotrochozoa</taxon>
        <taxon>Mollusca</taxon>
        <taxon>Gastropoda</taxon>
        <taxon>Heterobranchia</taxon>
        <taxon>Euthyneura</taxon>
        <taxon>Panpulmonata</taxon>
        <taxon>Eupulmonata</taxon>
        <taxon>Stylommatophora</taxon>
        <taxon>Helicina</taxon>
        <taxon>Helicoidea</taxon>
        <taxon>Geomitridae</taxon>
        <taxon>Candidula</taxon>
    </lineage>
</organism>
<protein>
    <submittedName>
        <fullName evidence="1">Uncharacterized protein</fullName>
    </submittedName>
</protein>
<feature type="non-terminal residue" evidence="1">
    <location>
        <position position="1"/>
    </location>
</feature>
<keyword evidence="2" id="KW-1185">Reference proteome</keyword>
<dbReference type="AlphaFoldDB" id="A0A8S3Z081"/>
<dbReference type="EMBL" id="CAJHNH020001344">
    <property type="protein sequence ID" value="CAG5122694.1"/>
    <property type="molecule type" value="Genomic_DNA"/>
</dbReference>
<accession>A0A8S3Z081</accession>
<reference evidence="1" key="1">
    <citation type="submission" date="2021-04" db="EMBL/GenBank/DDBJ databases">
        <authorList>
            <consortium name="Molecular Ecology Group"/>
        </authorList>
    </citation>
    <scope>NUCLEOTIDE SEQUENCE</scope>
</reference>
<feature type="non-terminal residue" evidence="1">
    <location>
        <position position="134"/>
    </location>
</feature>
<gene>
    <name evidence="1" type="ORF">CUNI_LOCUS8252</name>
</gene>
<name>A0A8S3Z081_9EUPU</name>